<organism evidence="9 10">
    <name type="scientific">Latimeria chalumnae</name>
    <name type="common">Coelacanth</name>
    <dbReference type="NCBI Taxonomy" id="7897"/>
    <lineage>
        <taxon>Eukaryota</taxon>
        <taxon>Metazoa</taxon>
        <taxon>Chordata</taxon>
        <taxon>Craniata</taxon>
        <taxon>Vertebrata</taxon>
        <taxon>Euteleostomi</taxon>
        <taxon>Coelacanthiformes</taxon>
        <taxon>Coelacanthidae</taxon>
        <taxon>Latimeria</taxon>
    </lineage>
</organism>
<evidence type="ECO:0000256" key="6">
    <source>
        <dbReference type="ARBA" id="ARBA00023128"/>
    </source>
</evidence>
<evidence type="ECO:0000256" key="1">
    <source>
        <dbReference type="ARBA" id="ARBA00004173"/>
    </source>
</evidence>
<dbReference type="Bgee" id="ENSLACG00000000755">
    <property type="expression patterns" value="Expressed in muscle tissue and 2 other cell types or tissues"/>
</dbReference>
<dbReference type="GO" id="GO:0043161">
    <property type="term" value="P:proteasome-mediated ubiquitin-dependent protein catabolic process"/>
    <property type="evidence" value="ECO:0007669"/>
    <property type="project" value="TreeGrafter"/>
</dbReference>
<evidence type="ECO:0000256" key="4">
    <source>
        <dbReference type="ARBA" id="ARBA00022574"/>
    </source>
</evidence>
<evidence type="ECO:0000259" key="8">
    <source>
        <dbReference type="Pfam" id="PF17814"/>
    </source>
</evidence>
<keyword evidence="6" id="KW-0496">Mitochondrion</keyword>
<dbReference type="AlphaFoldDB" id="H2ZTX0"/>
<keyword evidence="5" id="KW-0677">Repeat</keyword>
<dbReference type="Ensembl" id="ENSLACT00000000849.1">
    <property type="protein sequence ID" value="ENSLACP00000000841.1"/>
    <property type="gene ID" value="ENSLACG00000000755.1"/>
</dbReference>
<dbReference type="GeneTree" id="ENSGT00940000153634"/>
<evidence type="ECO:0000313" key="9">
    <source>
        <dbReference type="Ensembl" id="ENSLACP00000000841.1"/>
    </source>
</evidence>
<reference evidence="9" key="3">
    <citation type="submission" date="2025-09" db="UniProtKB">
        <authorList>
            <consortium name="Ensembl"/>
        </authorList>
    </citation>
    <scope>IDENTIFICATION</scope>
</reference>
<dbReference type="PROSITE" id="PS50896">
    <property type="entry name" value="LISH"/>
    <property type="match status" value="1"/>
</dbReference>
<dbReference type="GO" id="GO:0005739">
    <property type="term" value="C:mitochondrion"/>
    <property type="evidence" value="ECO:0007669"/>
    <property type="project" value="UniProtKB-SubCell"/>
</dbReference>
<accession>H2ZTX0</accession>
<dbReference type="PANTHER" id="PTHR22838:SF0">
    <property type="entry name" value="WD REPEAT-CONTAINING PROTEIN 26"/>
    <property type="match status" value="1"/>
</dbReference>
<keyword evidence="3" id="KW-0963">Cytoplasm</keyword>
<feature type="region of interest" description="Disordered" evidence="7">
    <location>
        <begin position="1"/>
        <end position="51"/>
    </location>
</feature>
<dbReference type="STRING" id="7897.ENSLACP00000000841"/>
<evidence type="ECO:0000256" key="7">
    <source>
        <dbReference type="SAM" id="MobiDB-lite"/>
    </source>
</evidence>
<feature type="compositionally biased region" description="Low complexity" evidence="7">
    <location>
        <begin position="1"/>
        <end position="37"/>
    </location>
</feature>
<evidence type="ECO:0000256" key="5">
    <source>
        <dbReference type="ARBA" id="ARBA00022737"/>
    </source>
</evidence>
<dbReference type="GO" id="GO:0034657">
    <property type="term" value="C:GID complex"/>
    <property type="evidence" value="ECO:0007669"/>
    <property type="project" value="TreeGrafter"/>
</dbReference>
<dbReference type="EMBL" id="AFYH01235304">
    <property type="status" value="NOT_ANNOTATED_CDS"/>
    <property type="molecule type" value="Genomic_DNA"/>
</dbReference>
<reference evidence="9" key="2">
    <citation type="submission" date="2025-08" db="UniProtKB">
        <authorList>
            <consortium name="Ensembl"/>
        </authorList>
    </citation>
    <scope>IDENTIFICATION</scope>
</reference>
<evidence type="ECO:0000256" key="3">
    <source>
        <dbReference type="ARBA" id="ARBA00022490"/>
    </source>
</evidence>
<dbReference type="Pfam" id="PF17814">
    <property type="entry name" value="LisH_TPL"/>
    <property type="match status" value="1"/>
</dbReference>
<keyword evidence="4" id="KW-0853">WD repeat</keyword>
<dbReference type="PANTHER" id="PTHR22838">
    <property type="entry name" value="WD REPEAT PROTEIN 26-RELATED"/>
    <property type="match status" value="1"/>
</dbReference>
<dbReference type="InParanoid" id="H2ZTX0"/>
<reference evidence="10" key="1">
    <citation type="submission" date="2011-08" db="EMBL/GenBank/DDBJ databases">
        <title>The draft genome of Latimeria chalumnae.</title>
        <authorList>
            <person name="Di Palma F."/>
            <person name="Alfoldi J."/>
            <person name="Johnson J."/>
            <person name="Berlin A."/>
            <person name="Gnerre S."/>
            <person name="Jaffe D."/>
            <person name="MacCallum I."/>
            <person name="Young S."/>
            <person name="Walker B.J."/>
            <person name="Lander E."/>
            <person name="Lindblad-Toh K."/>
        </authorList>
    </citation>
    <scope>NUCLEOTIDE SEQUENCE [LARGE SCALE GENOMIC DNA]</scope>
    <source>
        <strain evidence="10">Wild caught</strain>
    </source>
</reference>
<comment type="subcellular location">
    <subcellularLocation>
        <location evidence="2">Cytoplasm</location>
    </subcellularLocation>
    <subcellularLocation>
        <location evidence="1">Mitochondrion</location>
    </subcellularLocation>
</comment>
<feature type="domain" description="TPL/SMU1 LisH-like dimerisation" evidence="8">
    <location>
        <begin position="52"/>
        <end position="82"/>
    </location>
</feature>
<evidence type="ECO:0000256" key="2">
    <source>
        <dbReference type="ARBA" id="ARBA00004496"/>
    </source>
</evidence>
<dbReference type="HOGENOM" id="CLU_127416_0_0_1"/>
<keyword evidence="10" id="KW-1185">Reference proteome</keyword>
<name>H2ZTX0_LATCH</name>
<sequence>MVHANGLVSSSGNNNSNNVNVNNNGVPVAAASSSSSSELGGTMKKKKRLSQSDEDVIRLIGQHLHGLGLNQTVDLLMQESGCRLEHPAATKFRNHVMEGEWEKAENDLNELKSLVHSPHAIVIGLFISKLFNFYCITDWFLHCRG</sequence>
<dbReference type="InterPro" id="IPR006594">
    <property type="entry name" value="LisH"/>
</dbReference>
<proteinExistence type="predicted"/>
<dbReference type="eggNOG" id="KOG0293">
    <property type="taxonomic scope" value="Eukaryota"/>
</dbReference>
<evidence type="ECO:0000313" key="10">
    <source>
        <dbReference type="Proteomes" id="UP000008672"/>
    </source>
</evidence>
<protein>
    <recommendedName>
        <fullName evidence="8">TPL/SMU1 LisH-like dimerisation domain-containing protein</fullName>
    </recommendedName>
</protein>
<dbReference type="Proteomes" id="UP000008672">
    <property type="component" value="Unassembled WGS sequence"/>
</dbReference>
<dbReference type="InterPro" id="IPR054532">
    <property type="entry name" value="TPL_SMU1_LisH-like"/>
</dbReference>
<dbReference type="InterPro" id="IPR051350">
    <property type="entry name" value="WD_repeat-ST_regulator"/>
</dbReference>